<dbReference type="HOGENOM" id="CLU_000384_6_0_1"/>
<reference evidence="2" key="1">
    <citation type="submission" date="2011-12" db="EMBL/GenBank/DDBJ databases">
        <title>The Draft Genome of Lepisosteus oculatus.</title>
        <authorList>
            <consortium name="The Broad Institute Genome Assembly &amp; Analysis Group"/>
            <consortium name="Computational R&amp;D Group"/>
            <consortium name="and Sequencing Platform"/>
            <person name="Di Palma F."/>
            <person name="Alfoldi J."/>
            <person name="Johnson J."/>
            <person name="Berlin A."/>
            <person name="Gnerre S."/>
            <person name="Jaffe D."/>
            <person name="MacCallum I."/>
            <person name="Young S."/>
            <person name="Walker B.J."/>
            <person name="Lander E.S."/>
            <person name="Lindblad-Toh K."/>
        </authorList>
    </citation>
    <scope>NUCLEOTIDE SEQUENCE [LARGE SCALE GENOMIC DNA]</scope>
</reference>
<dbReference type="Ensembl" id="ENSLOCT00000013631.1">
    <property type="protein sequence ID" value="ENSLOCP00000013602.1"/>
    <property type="gene ID" value="ENSLOCG00000011081.1"/>
</dbReference>
<dbReference type="Proteomes" id="UP000018468">
    <property type="component" value="Linkage group LG14"/>
</dbReference>
<proteinExistence type="predicted"/>
<dbReference type="PANTHER" id="PTHR37984">
    <property type="entry name" value="PROTEIN CBG26694"/>
    <property type="match status" value="1"/>
</dbReference>
<reference evidence="1" key="2">
    <citation type="submission" date="2025-08" db="UniProtKB">
        <authorList>
            <consortium name="Ensembl"/>
        </authorList>
    </citation>
    <scope>IDENTIFICATION</scope>
</reference>
<dbReference type="AlphaFoldDB" id="W5MYZ3"/>
<dbReference type="GO" id="GO:0003676">
    <property type="term" value="F:nucleic acid binding"/>
    <property type="evidence" value="ECO:0007669"/>
    <property type="project" value="InterPro"/>
</dbReference>
<dbReference type="Gene3D" id="3.30.420.10">
    <property type="entry name" value="Ribonuclease H-like superfamily/Ribonuclease H"/>
    <property type="match status" value="1"/>
</dbReference>
<organism evidence="1 2">
    <name type="scientific">Lepisosteus oculatus</name>
    <name type="common">Spotted gar</name>
    <dbReference type="NCBI Taxonomy" id="7918"/>
    <lineage>
        <taxon>Eukaryota</taxon>
        <taxon>Metazoa</taxon>
        <taxon>Chordata</taxon>
        <taxon>Craniata</taxon>
        <taxon>Vertebrata</taxon>
        <taxon>Euteleostomi</taxon>
        <taxon>Actinopterygii</taxon>
        <taxon>Neopterygii</taxon>
        <taxon>Holostei</taxon>
        <taxon>Semionotiformes</taxon>
        <taxon>Lepisosteidae</taxon>
        <taxon>Lepisosteus</taxon>
    </lineage>
</organism>
<evidence type="ECO:0000313" key="1">
    <source>
        <dbReference type="Ensembl" id="ENSLOCP00000013602.1"/>
    </source>
</evidence>
<sequence>GLHPHCPGPTRNQHQMLVTQLATLVSWHQRDWDRHLPLALWAYRTAVQESTGWDMRTPVDLVFGPPPGDGSELPAGHGLRVGPAQRMRRVHSFARTQLTQAGVRQKRHYDLRFRCPAFQPRDSVWVYNPRRHKGLSTKLTPSWEGPAEVLGVVGKVCYRVRLRTWGRVVVLHRDRLAPYRAR</sequence>
<name>W5MYZ3_LEPOC</name>
<dbReference type="GeneTree" id="ENSGT00940000175042"/>
<dbReference type="InterPro" id="IPR050951">
    <property type="entry name" value="Retrovirus_Pol_polyprotein"/>
</dbReference>
<dbReference type="EMBL" id="AHAT01033460">
    <property type="status" value="NOT_ANNOTATED_CDS"/>
    <property type="molecule type" value="Genomic_DNA"/>
</dbReference>
<dbReference type="STRING" id="7918.ENSLOCP00000013602"/>
<dbReference type="PANTHER" id="PTHR37984:SF5">
    <property type="entry name" value="PROTEIN NYNRIN-LIKE"/>
    <property type="match status" value="1"/>
</dbReference>
<dbReference type="eggNOG" id="KOG0017">
    <property type="taxonomic scope" value="Eukaryota"/>
</dbReference>
<evidence type="ECO:0000313" key="2">
    <source>
        <dbReference type="Proteomes" id="UP000018468"/>
    </source>
</evidence>
<keyword evidence="2" id="KW-1185">Reference proteome</keyword>
<dbReference type="InParanoid" id="W5MYZ3"/>
<reference evidence="1" key="3">
    <citation type="submission" date="2025-09" db="UniProtKB">
        <authorList>
            <consortium name="Ensembl"/>
        </authorList>
    </citation>
    <scope>IDENTIFICATION</scope>
</reference>
<dbReference type="InterPro" id="IPR036397">
    <property type="entry name" value="RNaseH_sf"/>
</dbReference>
<dbReference type="OMA" id="ADDEAYC"/>
<protein>
    <submittedName>
        <fullName evidence="1">Uncharacterized protein</fullName>
    </submittedName>
</protein>
<accession>W5MYZ3</accession>